<name>A0ACC2NKT3_9HYME</name>
<protein>
    <submittedName>
        <fullName evidence="1">Uncharacterized protein</fullName>
    </submittedName>
</protein>
<accession>A0ACC2NKT3</accession>
<evidence type="ECO:0000313" key="2">
    <source>
        <dbReference type="Proteomes" id="UP001239111"/>
    </source>
</evidence>
<proteinExistence type="predicted"/>
<reference evidence="1" key="1">
    <citation type="submission" date="2023-04" db="EMBL/GenBank/DDBJ databases">
        <title>A chromosome-level genome assembly of the parasitoid wasp Eretmocerus hayati.</title>
        <authorList>
            <person name="Zhong Y."/>
            <person name="Liu S."/>
            <person name="Liu Y."/>
        </authorList>
    </citation>
    <scope>NUCLEOTIDE SEQUENCE</scope>
    <source>
        <strain evidence="1">ZJU_SS_LIU_2023</strain>
    </source>
</reference>
<sequence>MSRSFGKCCNPLDDATGHSKALCNVSERILIRFPSLDSASKICDKCSKRIDLQESTEARKYQAIIQNMIDEFSNGKTSKRDRDLIMSLLPKDWSIRRRADFFGATKHFVTSTNKAFTKTTVTRNLSDETARSVEEFYQDDRNSRIISGMKDVVCLKDKNGQKVYAQKRLVLSTLRELYISFKDSHPEIKIGFSKFAQFRPKHCVWAGSSGTHTVCMCIYHQNVKLILEGMDVSKLTSEKVNDYKECISLIVCEKLSNECFLSQCLHCPGVEPLKNLLLESFNQKEIDQVQFQFRLSTDRCKLQIRVTSAEEFVEELVKLVFELKTHAFTAKQQASFLQWLKDNLKGGEFLILMDFAETYAFLIQDAV</sequence>
<dbReference type="EMBL" id="CM056743">
    <property type="protein sequence ID" value="KAJ8670827.1"/>
    <property type="molecule type" value="Genomic_DNA"/>
</dbReference>
<evidence type="ECO:0000313" key="1">
    <source>
        <dbReference type="EMBL" id="KAJ8670827.1"/>
    </source>
</evidence>
<keyword evidence="2" id="KW-1185">Reference proteome</keyword>
<gene>
    <name evidence="1" type="ORF">QAD02_002086</name>
</gene>
<organism evidence="1 2">
    <name type="scientific">Eretmocerus hayati</name>
    <dbReference type="NCBI Taxonomy" id="131215"/>
    <lineage>
        <taxon>Eukaryota</taxon>
        <taxon>Metazoa</taxon>
        <taxon>Ecdysozoa</taxon>
        <taxon>Arthropoda</taxon>
        <taxon>Hexapoda</taxon>
        <taxon>Insecta</taxon>
        <taxon>Pterygota</taxon>
        <taxon>Neoptera</taxon>
        <taxon>Endopterygota</taxon>
        <taxon>Hymenoptera</taxon>
        <taxon>Apocrita</taxon>
        <taxon>Proctotrupomorpha</taxon>
        <taxon>Chalcidoidea</taxon>
        <taxon>Aphelinidae</taxon>
        <taxon>Aphelininae</taxon>
        <taxon>Eretmocerus</taxon>
    </lineage>
</organism>
<comment type="caution">
    <text evidence="1">The sequence shown here is derived from an EMBL/GenBank/DDBJ whole genome shotgun (WGS) entry which is preliminary data.</text>
</comment>
<dbReference type="Proteomes" id="UP001239111">
    <property type="component" value="Chromosome 3"/>
</dbReference>